<evidence type="ECO:0000313" key="5">
    <source>
        <dbReference type="Proteomes" id="UP000698800"/>
    </source>
</evidence>
<dbReference type="EMBL" id="JAGHQL010000244">
    <property type="protein sequence ID" value="KAH0536027.1"/>
    <property type="molecule type" value="Genomic_DNA"/>
</dbReference>
<protein>
    <recommendedName>
        <fullName evidence="6">Proteasome maturation factor UMP1</fullName>
    </recommendedName>
</protein>
<name>A0A9P8L1B2_9PEZI</name>
<evidence type="ECO:0000256" key="1">
    <source>
        <dbReference type="ARBA" id="ARBA00023186"/>
    </source>
</evidence>
<dbReference type="Pfam" id="PF05348">
    <property type="entry name" value="UMP1"/>
    <property type="match status" value="1"/>
</dbReference>
<dbReference type="GO" id="GO:0005634">
    <property type="term" value="C:nucleus"/>
    <property type="evidence" value="ECO:0007669"/>
    <property type="project" value="TreeGrafter"/>
</dbReference>
<evidence type="ECO:0008006" key="6">
    <source>
        <dbReference type="Google" id="ProtNLM"/>
    </source>
</evidence>
<dbReference type="GO" id="GO:0043248">
    <property type="term" value="P:proteasome assembly"/>
    <property type="evidence" value="ECO:0007669"/>
    <property type="project" value="InterPro"/>
</dbReference>
<organism evidence="4 5">
    <name type="scientific">Glutinoglossum americanum</name>
    <dbReference type="NCBI Taxonomy" id="1670608"/>
    <lineage>
        <taxon>Eukaryota</taxon>
        <taxon>Fungi</taxon>
        <taxon>Dikarya</taxon>
        <taxon>Ascomycota</taxon>
        <taxon>Pezizomycotina</taxon>
        <taxon>Geoglossomycetes</taxon>
        <taxon>Geoglossales</taxon>
        <taxon>Geoglossaceae</taxon>
        <taxon>Glutinoglossum</taxon>
    </lineage>
</organism>
<keyword evidence="1" id="KW-0143">Chaperone</keyword>
<reference evidence="4" key="1">
    <citation type="submission" date="2021-03" db="EMBL/GenBank/DDBJ databases">
        <title>Comparative genomics and phylogenomic investigation of the class Geoglossomycetes provide insights into ecological specialization and systematics.</title>
        <authorList>
            <person name="Melie T."/>
            <person name="Pirro S."/>
            <person name="Miller A.N."/>
            <person name="Quandt A."/>
        </authorList>
    </citation>
    <scope>NUCLEOTIDE SEQUENCE</scope>
    <source>
        <strain evidence="4">GBOQ0MN5Z8</strain>
    </source>
</reference>
<comment type="caution">
    <text evidence="4">The sequence shown here is derived from an EMBL/GenBank/DDBJ whole genome shotgun (WGS) entry which is preliminary data.</text>
</comment>
<feature type="region of interest" description="Disordered" evidence="3">
    <location>
        <begin position="1"/>
        <end position="39"/>
    </location>
</feature>
<dbReference type="GO" id="GO:0005737">
    <property type="term" value="C:cytoplasm"/>
    <property type="evidence" value="ECO:0007669"/>
    <property type="project" value="TreeGrafter"/>
</dbReference>
<evidence type="ECO:0000313" key="4">
    <source>
        <dbReference type="EMBL" id="KAH0536027.1"/>
    </source>
</evidence>
<sequence>MSLTIIPSTSTTHPRTTPTPPKTAPSAPGLHDTLRSGLPSLSSTINTSHPLEARLKHWTETQEAAKMESLRRLYGLAEPVRRGMEMRIVREGEGLGALGGVRVGGAGSSVHEDILRGRDQGCTWEEVFKGDELADVDFHTEMEARLKMNW</sequence>
<dbReference type="PANTHER" id="PTHR12828:SF3">
    <property type="entry name" value="PROTEASOME MATURATION PROTEIN"/>
    <property type="match status" value="1"/>
</dbReference>
<proteinExistence type="inferred from homology"/>
<comment type="similarity">
    <text evidence="2">Belongs to the POMP/UMP1 family.</text>
</comment>
<dbReference type="PANTHER" id="PTHR12828">
    <property type="entry name" value="PROTEASOME MATURATION PROTEIN UMP1"/>
    <property type="match status" value="1"/>
</dbReference>
<accession>A0A9P8L1B2</accession>
<evidence type="ECO:0000256" key="3">
    <source>
        <dbReference type="SAM" id="MobiDB-lite"/>
    </source>
</evidence>
<dbReference type="InterPro" id="IPR008012">
    <property type="entry name" value="Ump1"/>
</dbReference>
<dbReference type="Proteomes" id="UP000698800">
    <property type="component" value="Unassembled WGS sequence"/>
</dbReference>
<gene>
    <name evidence="4" type="ORF">FGG08_007076</name>
</gene>
<dbReference type="AlphaFoldDB" id="A0A9P8L1B2"/>
<keyword evidence="5" id="KW-1185">Reference proteome</keyword>
<evidence type="ECO:0000256" key="2">
    <source>
        <dbReference type="ARBA" id="ARBA00043974"/>
    </source>
</evidence>
<dbReference type="OrthoDB" id="15001at2759"/>
<feature type="compositionally biased region" description="Low complexity" evidence="3">
    <location>
        <begin position="7"/>
        <end position="16"/>
    </location>
</feature>